<dbReference type="InterPro" id="IPR027565">
    <property type="entry name" value="Cupin_WbuC"/>
</dbReference>
<dbReference type="NCBIfam" id="TIGR04366">
    <property type="entry name" value="cupin_WbuC"/>
    <property type="match status" value="1"/>
</dbReference>
<name>A0A939SUG1_SERMA</name>
<dbReference type="Pfam" id="PF19480">
    <property type="entry name" value="DUF6016"/>
    <property type="match status" value="1"/>
</dbReference>
<evidence type="ECO:0000259" key="1">
    <source>
        <dbReference type="Pfam" id="PF19480"/>
    </source>
</evidence>
<dbReference type="EMBL" id="JAGETR010000021">
    <property type="protein sequence ID" value="MBO2006625.1"/>
    <property type="molecule type" value="Genomic_DNA"/>
</dbReference>
<organism evidence="2">
    <name type="scientific">Serratia marcescens</name>
    <dbReference type="NCBI Taxonomy" id="615"/>
    <lineage>
        <taxon>Bacteria</taxon>
        <taxon>Pseudomonadati</taxon>
        <taxon>Pseudomonadota</taxon>
        <taxon>Gammaproteobacteria</taxon>
        <taxon>Enterobacterales</taxon>
        <taxon>Yersiniaceae</taxon>
        <taxon>Serratia</taxon>
    </lineage>
</organism>
<dbReference type="InterPro" id="IPR046058">
    <property type="entry name" value="WbuC_cupin"/>
</dbReference>
<sequence length="42" mass="5033">MPRLRAHHNFHPELSDPVQRLAIAMEPRTYVRPHRHPHTLNC</sequence>
<proteinExistence type="predicted"/>
<feature type="domain" description="Cupin fold metalloprotein WbuC cupin" evidence="1">
    <location>
        <begin position="2"/>
        <end position="38"/>
    </location>
</feature>
<dbReference type="AlphaFoldDB" id="A0A939SUG1"/>
<comment type="caution">
    <text evidence="2">The sequence shown here is derived from an EMBL/GenBank/DDBJ whole genome shotgun (WGS) entry which is preliminary data.</text>
</comment>
<reference evidence="2" key="1">
    <citation type="submission" date="2021-03" db="EMBL/GenBank/DDBJ databases">
        <title>Molecular epidemiology and mechanisms of colistin and carbapenem resistance in Enterobacteriaceae from clinical isolates, the environment and porcine samples in Pretoria, South Africa.</title>
        <authorList>
            <person name="Bogoshi D."/>
            <person name="Mbelle N.M."/>
            <person name="Naidoo V."/>
            <person name="Osei Sekyere J."/>
        </authorList>
    </citation>
    <scope>NUCLEOTIDE SEQUENCE</scope>
    <source>
        <strain evidence="2">C080</strain>
    </source>
</reference>
<protein>
    <submittedName>
        <fullName evidence="2">WbuC family cupin fold metalloprotein</fullName>
    </submittedName>
</protein>
<gene>
    <name evidence="2" type="ORF">J4732_03735</name>
</gene>
<accession>A0A939SUG1</accession>
<evidence type="ECO:0000313" key="2">
    <source>
        <dbReference type="EMBL" id="MBO2006625.1"/>
    </source>
</evidence>